<name>F4G2L2_METCR</name>
<dbReference type="EMBL" id="CP002656">
    <property type="protein sequence ID" value="AEB95060.1"/>
    <property type="molecule type" value="Genomic_DNA"/>
</dbReference>
<protein>
    <recommendedName>
        <fullName evidence="3">DUF35 domain-containing protein</fullName>
    </recommendedName>
</protein>
<dbReference type="Proteomes" id="UP000007812">
    <property type="component" value="Chromosome"/>
</dbReference>
<dbReference type="KEGG" id="mcn:Mcup_0955"/>
<gene>
    <name evidence="1" type="ordered locus">Mcup_0955</name>
</gene>
<evidence type="ECO:0008006" key="3">
    <source>
        <dbReference type="Google" id="ProtNLM"/>
    </source>
</evidence>
<dbReference type="PATRIC" id="fig|1006006.8.peg.950"/>
<sequence length="69" mass="7747">MILVCNKCGRKYFEPRGVCKCGGDEFHQEDGEPSKVECVKLFVTPSGFPEQIEYCLSSINGVKVFEVIK</sequence>
<evidence type="ECO:0000313" key="1">
    <source>
        <dbReference type="EMBL" id="AEB95060.1"/>
    </source>
</evidence>
<reference evidence="1 2" key="1">
    <citation type="journal article" date="2011" name="J. Bacteriol.">
        <title>Complete genome sequence of Metallosphaera cuprina, a metal sulfide-oxidizing archaeon from a hot spring.</title>
        <authorList>
            <person name="Liu L.J."/>
            <person name="You X.Y."/>
            <person name="Zheng H."/>
            <person name="Wang S."/>
            <person name="Jiang C.Y."/>
            <person name="Liu S.J."/>
        </authorList>
    </citation>
    <scope>NUCLEOTIDE SEQUENCE [LARGE SCALE GENOMIC DNA]</scope>
    <source>
        <strain evidence="1 2">Ar-4</strain>
    </source>
</reference>
<accession>F4G2L2</accession>
<organism evidence="1 2">
    <name type="scientific">Metallosphaera cuprina (strain Ar-4)</name>
    <dbReference type="NCBI Taxonomy" id="1006006"/>
    <lineage>
        <taxon>Archaea</taxon>
        <taxon>Thermoproteota</taxon>
        <taxon>Thermoprotei</taxon>
        <taxon>Sulfolobales</taxon>
        <taxon>Sulfolobaceae</taxon>
        <taxon>Metallosphaera</taxon>
    </lineage>
</organism>
<dbReference type="GeneID" id="41354760"/>
<keyword evidence="2" id="KW-1185">Reference proteome</keyword>
<dbReference type="OrthoDB" id="9573at2157"/>
<dbReference type="STRING" id="1006006.Mcup_0955"/>
<proteinExistence type="predicted"/>
<dbReference type="RefSeq" id="WP_013737558.1">
    <property type="nucleotide sequence ID" value="NC_015435.1"/>
</dbReference>
<dbReference type="AlphaFoldDB" id="F4G2L2"/>
<evidence type="ECO:0000313" key="2">
    <source>
        <dbReference type="Proteomes" id="UP000007812"/>
    </source>
</evidence>
<dbReference type="HOGENOM" id="CLU_2766041_0_0_2"/>
<dbReference type="eggNOG" id="arCOG01285">
    <property type="taxonomic scope" value="Archaea"/>
</dbReference>